<organism evidence="1 2">
    <name type="scientific">Trifolium pratense</name>
    <name type="common">Red clover</name>
    <dbReference type="NCBI Taxonomy" id="57577"/>
    <lineage>
        <taxon>Eukaryota</taxon>
        <taxon>Viridiplantae</taxon>
        <taxon>Streptophyta</taxon>
        <taxon>Embryophyta</taxon>
        <taxon>Tracheophyta</taxon>
        <taxon>Spermatophyta</taxon>
        <taxon>Magnoliopsida</taxon>
        <taxon>eudicotyledons</taxon>
        <taxon>Gunneridae</taxon>
        <taxon>Pentapetalae</taxon>
        <taxon>rosids</taxon>
        <taxon>fabids</taxon>
        <taxon>Fabales</taxon>
        <taxon>Fabaceae</taxon>
        <taxon>Papilionoideae</taxon>
        <taxon>50 kb inversion clade</taxon>
        <taxon>NPAAA clade</taxon>
        <taxon>Hologalegina</taxon>
        <taxon>IRL clade</taxon>
        <taxon>Trifolieae</taxon>
        <taxon>Trifolium</taxon>
    </lineage>
</organism>
<name>A0A2K3LNZ1_TRIPR</name>
<evidence type="ECO:0000313" key="2">
    <source>
        <dbReference type="Proteomes" id="UP000236291"/>
    </source>
</evidence>
<dbReference type="Proteomes" id="UP000236291">
    <property type="component" value="Unassembled WGS sequence"/>
</dbReference>
<reference evidence="1 2" key="1">
    <citation type="journal article" date="2014" name="Am. J. Bot.">
        <title>Genome assembly and annotation for red clover (Trifolium pratense; Fabaceae).</title>
        <authorList>
            <person name="Istvanek J."/>
            <person name="Jaros M."/>
            <person name="Krenek A."/>
            <person name="Repkova J."/>
        </authorList>
    </citation>
    <scope>NUCLEOTIDE SEQUENCE [LARGE SCALE GENOMIC DNA]</scope>
    <source>
        <strain evidence="2">cv. Tatra</strain>
        <tissue evidence="1">Young leaves</tissue>
    </source>
</reference>
<accession>A0A2K3LNZ1</accession>
<reference evidence="1 2" key="2">
    <citation type="journal article" date="2017" name="Front. Plant Sci.">
        <title>Gene Classification and Mining of Molecular Markers Useful in Red Clover (Trifolium pratense) Breeding.</title>
        <authorList>
            <person name="Istvanek J."/>
            <person name="Dluhosova J."/>
            <person name="Dluhos P."/>
            <person name="Patkova L."/>
            <person name="Nedelnik J."/>
            <person name="Repkova J."/>
        </authorList>
    </citation>
    <scope>NUCLEOTIDE SEQUENCE [LARGE SCALE GENOMIC DNA]</scope>
    <source>
        <strain evidence="2">cv. Tatra</strain>
        <tissue evidence="1">Young leaves</tissue>
    </source>
</reference>
<evidence type="ECO:0000313" key="1">
    <source>
        <dbReference type="EMBL" id="PNX80252.1"/>
    </source>
</evidence>
<dbReference type="AlphaFoldDB" id="A0A2K3LNZ1"/>
<comment type="caution">
    <text evidence="1">The sequence shown here is derived from an EMBL/GenBank/DDBJ whole genome shotgun (WGS) entry which is preliminary data.</text>
</comment>
<proteinExistence type="predicted"/>
<protein>
    <submittedName>
        <fullName evidence="1">Uncharacterized protein</fullName>
    </submittedName>
</protein>
<sequence length="61" mass="7069">MWVLQGWESPVQVGAATKEVARYYNAAIAYLWHSSETSWSHSYWGSEKWLTHIGDQRKKVG</sequence>
<dbReference type="EMBL" id="ASHM01037584">
    <property type="protein sequence ID" value="PNX80252.1"/>
    <property type="molecule type" value="Genomic_DNA"/>
</dbReference>
<gene>
    <name evidence="1" type="ORF">L195_g036249</name>
</gene>